<feature type="compositionally biased region" description="Low complexity" evidence="6">
    <location>
        <begin position="259"/>
        <end position="270"/>
    </location>
</feature>
<dbReference type="AlphaFoldDB" id="A0A8H3TP68"/>
<dbReference type="SMART" id="SM01401">
    <property type="entry name" value="Sds3"/>
    <property type="match status" value="1"/>
</dbReference>
<reference evidence="7" key="1">
    <citation type="submission" date="2020-07" db="EMBL/GenBank/DDBJ databases">
        <title>Draft Genome Sequence of a Deep-Sea Yeast, Naganishia (Cryptococcus) liquefaciens strain N6.</title>
        <authorList>
            <person name="Han Y.W."/>
            <person name="Kajitani R."/>
            <person name="Morimoto H."/>
            <person name="Parhat M."/>
            <person name="Tsubouchi H."/>
            <person name="Bakenova O."/>
            <person name="Ogata M."/>
            <person name="Argunhan B."/>
            <person name="Aoki R."/>
            <person name="Kajiwara S."/>
            <person name="Itoh T."/>
            <person name="Iwasaki H."/>
        </authorList>
    </citation>
    <scope>NUCLEOTIDE SEQUENCE</scope>
    <source>
        <strain evidence="7">N6</strain>
    </source>
</reference>
<evidence type="ECO:0000256" key="5">
    <source>
        <dbReference type="ARBA" id="ARBA00023242"/>
    </source>
</evidence>
<dbReference type="InterPro" id="IPR013907">
    <property type="entry name" value="Sds3"/>
</dbReference>
<proteinExistence type="predicted"/>
<dbReference type="GO" id="GO:0010468">
    <property type="term" value="P:regulation of gene expression"/>
    <property type="evidence" value="ECO:0007669"/>
    <property type="project" value="UniProtKB-ARBA"/>
</dbReference>
<comment type="caution">
    <text evidence="7">The sequence shown here is derived from an EMBL/GenBank/DDBJ whole genome shotgun (WGS) entry which is preliminary data.</text>
</comment>
<comment type="subcellular location">
    <subcellularLocation>
        <location evidence="1">Nucleus</location>
    </subcellularLocation>
</comment>
<evidence type="ECO:0000256" key="6">
    <source>
        <dbReference type="SAM" id="MobiDB-lite"/>
    </source>
</evidence>
<dbReference type="Proteomes" id="UP000620104">
    <property type="component" value="Unassembled WGS sequence"/>
</dbReference>
<dbReference type="PANTHER" id="PTHR21964">
    <property type="entry name" value="BREAST CANCER METASTASIS-SUPPRESSOR 1"/>
    <property type="match status" value="1"/>
</dbReference>
<organism evidence="7 8">
    <name type="scientific">Naganishia liquefaciens</name>
    <dbReference type="NCBI Taxonomy" id="104408"/>
    <lineage>
        <taxon>Eukaryota</taxon>
        <taxon>Fungi</taxon>
        <taxon>Dikarya</taxon>
        <taxon>Basidiomycota</taxon>
        <taxon>Agaricomycotina</taxon>
        <taxon>Tremellomycetes</taxon>
        <taxon>Filobasidiales</taxon>
        <taxon>Filobasidiaceae</taxon>
        <taxon>Naganishia</taxon>
    </lineage>
</organism>
<name>A0A8H3TP68_9TREE</name>
<dbReference type="GO" id="GO:0005654">
    <property type="term" value="C:nucleoplasm"/>
    <property type="evidence" value="ECO:0007669"/>
    <property type="project" value="UniProtKB-ARBA"/>
</dbReference>
<feature type="region of interest" description="Disordered" evidence="6">
    <location>
        <begin position="1"/>
        <end position="25"/>
    </location>
</feature>
<keyword evidence="2" id="KW-0678">Repressor</keyword>
<evidence type="ECO:0000256" key="2">
    <source>
        <dbReference type="ARBA" id="ARBA00022491"/>
    </source>
</evidence>
<accession>A0A8H3TP68</accession>
<keyword evidence="3" id="KW-0805">Transcription regulation</keyword>
<evidence type="ECO:0000313" key="7">
    <source>
        <dbReference type="EMBL" id="GHJ84796.1"/>
    </source>
</evidence>
<evidence type="ECO:0000256" key="1">
    <source>
        <dbReference type="ARBA" id="ARBA00004123"/>
    </source>
</evidence>
<evidence type="ECO:0000256" key="3">
    <source>
        <dbReference type="ARBA" id="ARBA00023015"/>
    </source>
</evidence>
<feature type="compositionally biased region" description="Polar residues" evidence="6">
    <location>
        <begin position="154"/>
        <end position="166"/>
    </location>
</feature>
<gene>
    <name evidence="7" type="ORF">NliqN6_1198</name>
</gene>
<evidence type="ECO:0000256" key="4">
    <source>
        <dbReference type="ARBA" id="ARBA00023163"/>
    </source>
</evidence>
<dbReference type="EMBL" id="BLZA01000009">
    <property type="protein sequence ID" value="GHJ84796.1"/>
    <property type="molecule type" value="Genomic_DNA"/>
</dbReference>
<keyword evidence="4" id="KW-0804">Transcription</keyword>
<dbReference type="OrthoDB" id="70376at2759"/>
<dbReference type="Pfam" id="PF08598">
    <property type="entry name" value="Sds3"/>
    <property type="match status" value="1"/>
</dbReference>
<feature type="compositionally biased region" description="Low complexity" evidence="6">
    <location>
        <begin position="277"/>
        <end position="287"/>
    </location>
</feature>
<evidence type="ECO:0000313" key="8">
    <source>
        <dbReference type="Proteomes" id="UP000620104"/>
    </source>
</evidence>
<sequence>MNRSAAAVPLSAHPPSANESKRDKKRREIIEKVEKQHAEKIQSFQQIYTDVTGDLAARNQALLRDPSTSVSLQAPMYMISLERDAWLDSIDTQYEYKMESARKLYAVERQKIQDEYKKSRELVRQRLLDGLEERRRKIREDKETANDIVADTLNDMTSRSRGSRPTTKPAAYPSTDEPPSALAALVQQADSLLSSFTPPSLGTSLSIDHVISPLPYSLAVMPPPTQPDRVGKNARRGRGGQRAGAAGDYESGTPGLESAAGDAGGRAAQGTQGGNGSTSTSGPNNTTVIRISPAMSGYAKVPGWTPGKPLEDLKSLAVANEFEREGDVAMMNGFGRRGRQAGKAAAAAIAGRS</sequence>
<keyword evidence="5" id="KW-0539">Nucleus</keyword>
<feature type="region of interest" description="Disordered" evidence="6">
    <location>
        <begin position="149"/>
        <end position="178"/>
    </location>
</feature>
<protein>
    <submittedName>
        <fullName evidence="7">Uncharacterized protein</fullName>
    </submittedName>
</protein>
<feature type="region of interest" description="Disordered" evidence="6">
    <location>
        <begin position="218"/>
        <end position="287"/>
    </location>
</feature>
<keyword evidence="8" id="KW-1185">Reference proteome</keyword>